<evidence type="ECO:0000313" key="3">
    <source>
        <dbReference type="Proteomes" id="UP000653411"/>
    </source>
</evidence>
<sequence>MSGGPVRGAGLSRRCLPVGVRRRPIFPYLFTRIPFWSVDRPPPGVKGASTPGTPGAAPAPTCRRTEGAVRWVPEAE</sequence>
<dbReference type="Proteomes" id="UP000653411">
    <property type="component" value="Unassembled WGS sequence"/>
</dbReference>
<feature type="region of interest" description="Disordered" evidence="1">
    <location>
        <begin position="43"/>
        <end position="64"/>
    </location>
</feature>
<proteinExistence type="predicted"/>
<name>A0A917XLM8_9ACTN</name>
<organism evidence="2 3">
    <name type="scientific">Streptomyces fuscichromogenes</name>
    <dbReference type="NCBI Taxonomy" id="1324013"/>
    <lineage>
        <taxon>Bacteria</taxon>
        <taxon>Bacillati</taxon>
        <taxon>Actinomycetota</taxon>
        <taxon>Actinomycetes</taxon>
        <taxon>Kitasatosporales</taxon>
        <taxon>Streptomycetaceae</taxon>
        <taxon>Streptomyces</taxon>
    </lineage>
</organism>
<accession>A0A917XLM8</accession>
<evidence type="ECO:0000313" key="2">
    <source>
        <dbReference type="EMBL" id="GGN35104.1"/>
    </source>
</evidence>
<comment type="caution">
    <text evidence="2">The sequence shown here is derived from an EMBL/GenBank/DDBJ whole genome shotgun (WGS) entry which is preliminary data.</text>
</comment>
<keyword evidence="3" id="KW-1185">Reference proteome</keyword>
<reference evidence="2" key="2">
    <citation type="submission" date="2020-09" db="EMBL/GenBank/DDBJ databases">
        <authorList>
            <person name="Sun Q."/>
            <person name="Zhou Y."/>
        </authorList>
    </citation>
    <scope>NUCLEOTIDE SEQUENCE</scope>
    <source>
        <strain evidence="2">CGMCC 4.7110</strain>
    </source>
</reference>
<feature type="compositionally biased region" description="Low complexity" evidence="1">
    <location>
        <begin position="47"/>
        <end position="61"/>
    </location>
</feature>
<reference evidence="2" key="1">
    <citation type="journal article" date="2014" name="Int. J. Syst. Evol. Microbiol.">
        <title>Complete genome sequence of Corynebacterium casei LMG S-19264T (=DSM 44701T), isolated from a smear-ripened cheese.</title>
        <authorList>
            <consortium name="US DOE Joint Genome Institute (JGI-PGF)"/>
            <person name="Walter F."/>
            <person name="Albersmeier A."/>
            <person name="Kalinowski J."/>
            <person name="Ruckert C."/>
        </authorList>
    </citation>
    <scope>NUCLEOTIDE SEQUENCE</scope>
    <source>
        <strain evidence="2">CGMCC 4.7110</strain>
    </source>
</reference>
<protein>
    <submittedName>
        <fullName evidence="2">Uncharacterized protein</fullName>
    </submittedName>
</protein>
<dbReference type="EMBL" id="BMML01000023">
    <property type="protein sequence ID" value="GGN35104.1"/>
    <property type="molecule type" value="Genomic_DNA"/>
</dbReference>
<gene>
    <name evidence="2" type="ORF">GCM10011578_076670</name>
</gene>
<evidence type="ECO:0000256" key="1">
    <source>
        <dbReference type="SAM" id="MobiDB-lite"/>
    </source>
</evidence>
<dbReference type="AlphaFoldDB" id="A0A917XLM8"/>